<gene>
    <name evidence="1" type="ORF">VII00023_11976</name>
</gene>
<organism evidence="1 2">
    <name type="scientific">Vibrio ichthyoenteri ATCC 700023</name>
    <dbReference type="NCBI Taxonomy" id="870968"/>
    <lineage>
        <taxon>Bacteria</taxon>
        <taxon>Pseudomonadati</taxon>
        <taxon>Pseudomonadota</taxon>
        <taxon>Gammaproteobacteria</taxon>
        <taxon>Vibrionales</taxon>
        <taxon>Vibrionaceae</taxon>
        <taxon>Vibrio</taxon>
    </lineage>
</organism>
<keyword evidence="1" id="KW-0418">Kinase</keyword>
<dbReference type="EMBL" id="AFWF01000040">
    <property type="protein sequence ID" value="EGU46304.1"/>
    <property type="molecule type" value="Genomic_DNA"/>
</dbReference>
<dbReference type="PANTHER" id="PTHR37807">
    <property type="entry name" value="OS07G0160300 PROTEIN"/>
    <property type="match status" value="1"/>
</dbReference>
<dbReference type="AlphaFoldDB" id="F9RYU4"/>
<dbReference type="Pfam" id="PF13671">
    <property type="entry name" value="AAA_33"/>
    <property type="match status" value="1"/>
</dbReference>
<dbReference type="PANTHER" id="PTHR37807:SF3">
    <property type="entry name" value="OS07G0160300 PROTEIN"/>
    <property type="match status" value="1"/>
</dbReference>
<keyword evidence="2" id="KW-1185">Reference proteome</keyword>
<evidence type="ECO:0000313" key="2">
    <source>
        <dbReference type="Proteomes" id="UP000004605"/>
    </source>
</evidence>
<dbReference type="InterPro" id="IPR027417">
    <property type="entry name" value="P-loop_NTPase"/>
</dbReference>
<dbReference type="GO" id="GO:0016301">
    <property type="term" value="F:kinase activity"/>
    <property type="evidence" value="ECO:0007669"/>
    <property type="project" value="UniProtKB-KW"/>
</dbReference>
<keyword evidence="1" id="KW-0808">Transferase</keyword>
<dbReference type="OrthoDB" id="3819922at2"/>
<dbReference type="Proteomes" id="UP000004605">
    <property type="component" value="Unassembled WGS sequence"/>
</dbReference>
<dbReference type="SUPFAM" id="SSF52540">
    <property type="entry name" value="P-loop containing nucleoside triphosphate hydrolases"/>
    <property type="match status" value="1"/>
</dbReference>
<dbReference type="Gene3D" id="3.40.50.300">
    <property type="entry name" value="P-loop containing nucleotide triphosphate hydrolases"/>
    <property type="match status" value="1"/>
</dbReference>
<accession>F9RYU4</accession>
<comment type="caution">
    <text evidence="1">The sequence shown here is derived from an EMBL/GenBank/DDBJ whole genome shotgun (WGS) entry which is preliminary data.</text>
</comment>
<sequence>MTTPTLYIFSGLPGSGKSTLAQALAQQTGAVYLRIDTVEQALRDLCQFQVEGEGYRLSYRIASDNLKLGLDVIADSCNPIQLTRDEWQSVASQVGANYINIEIACSQREEHQRRVETRLSPIANLVLPTWQQVVERHYEPWSNTAESRKVIHIDTAGQSIEASSAALFQQLKLTQ</sequence>
<dbReference type="RefSeq" id="WP_006711020.1">
    <property type="nucleotide sequence ID" value="NZ_AFWF01000040.1"/>
</dbReference>
<protein>
    <submittedName>
        <fullName evidence="1">Kinase</fullName>
    </submittedName>
</protein>
<name>F9RYU4_9VIBR</name>
<evidence type="ECO:0000313" key="1">
    <source>
        <dbReference type="EMBL" id="EGU46304.1"/>
    </source>
</evidence>
<proteinExistence type="predicted"/>
<reference evidence="1 2" key="1">
    <citation type="journal article" date="2012" name="Int. J. Syst. Evol. Microbiol.">
        <title>Vibrio caribbeanicus sp. nov., isolated from the marine sponge Scleritoderma cyanea.</title>
        <authorList>
            <person name="Hoffmann M."/>
            <person name="Monday S.R."/>
            <person name="Allard M.W."/>
            <person name="Strain E.A."/>
            <person name="Whittaker P."/>
            <person name="Naum M."/>
            <person name="McCarthy P.J."/>
            <person name="Lopez J.V."/>
            <person name="Fischer M."/>
            <person name="Brown E.W."/>
        </authorList>
    </citation>
    <scope>NUCLEOTIDE SEQUENCE [LARGE SCALE GENOMIC DNA]</scope>
    <source>
        <strain evidence="1 2">ATCC 700023</strain>
    </source>
</reference>